<dbReference type="InterPro" id="IPR018520">
    <property type="entry name" value="UPP_synth-like_CS"/>
</dbReference>
<dbReference type="Pfam" id="PF01255">
    <property type="entry name" value="Prenyltransf"/>
    <property type="match status" value="1"/>
</dbReference>
<evidence type="ECO:0000256" key="2">
    <source>
        <dbReference type="ARBA" id="ARBA00022679"/>
    </source>
</evidence>
<organism evidence="3">
    <name type="scientific">freshwater metagenome</name>
    <dbReference type="NCBI Taxonomy" id="449393"/>
    <lineage>
        <taxon>unclassified sequences</taxon>
        <taxon>metagenomes</taxon>
        <taxon>ecological metagenomes</taxon>
    </lineage>
</organism>
<dbReference type="PANTHER" id="PTHR10291:SF0">
    <property type="entry name" value="DEHYDRODOLICHYL DIPHOSPHATE SYNTHASE 2"/>
    <property type="match status" value="1"/>
</dbReference>
<reference evidence="3" key="1">
    <citation type="submission" date="2014-06" db="EMBL/GenBank/DDBJ databases">
        <title>Key roles for freshwater Actinobacteria revealed by deep metagenomic sequencing.</title>
        <authorList>
            <person name="Ghai R."/>
            <person name="Mizuno C.M."/>
            <person name="Picazo A."/>
            <person name="Camacho A."/>
            <person name="Rodriguez-Valera F."/>
        </authorList>
    </citation>
    <scope>NUCLEOTIDE SEQUENCE</scope>
</reference>
<name>A0A094R3Y8_9ZZZZ</name>
<dbReference type="InterPro" id="IPR001441">
    <property type="entry name" value="UPP_synth-like"/>
</dbReference>
<dbReference type="PANTHER" id="PTHR10291">
    <property type="entry name" value="DEHYDRODOLICHYL DIPHOSPHATE SYNTHASE FAMILY MEMBER"/>
    <property type="match status" value="1"/>
</dbReference>
<gene>
    <name evidence="3" type="ORF">GM51_0920</name>
</gene>
<dbReference type="EMBL" id="JNSL01000002">
    <property type="protein sequence ID" value="KGA21746.1"/>
    <property type="molecule type" value="Genomic_DNA"/>
</dbReference>
<dbReference type="InterPro" id="IPR036424">
    <property type="entry name" value="UPP_synth-like_sf"/>
</dbReference>
<evidence type="ECO:0008006" key="4">
    <source>
        <dbReference type="Google" id="ProtNLM"/>
    </source>
</evidence>
<comment type="caution">
    <text evidence="3">The sequence shown here is derived from an EMBL/GenBank/DDBJ whole genome shotgun (WGS) entry which is preliminary data.</text>
</comment>
<dbReference type="GO" id="GO:0045547">
    <property type="term" value="F:ditrans,polycis-polyprenyl diphosphate synthase [(2E,6E)-farnesyl diphosphate specific] activity"/>
    <property type="evidence" value="ECO:0007669"/>
    <property type="project" value="TreeGrafter"/>
</dbReference>
<feature type="non-terminal residue" evidence="3">
    <location>
        <position position="1"/>
    </location>
</feature>
<accession>A0A094R3Y8</accession>
<keyword evidence="2" id="KW-0808">Transferase</keyword>
<sequence>AELVRATKRAMTAGTVNADSISENLYDPSMPSVDLLVRTSGESRISNFMLWQITGSKVFFTERTWPDFDADELDLALAAYATGVTS</sequence>
<protein>
    <recommendedName>
        <fullName evidence="4">Di-trans,poly-cis-decaprenylcistransferase</fullName>
    </recommendedName>
</protein>
<evidence type="ECO:0000313" key="3">
    <source>
        <dbReference type="EMBL" id="KGA21746.1"/>
    </source>
</evidence>
<dbReference type="SUPFAM" id="SSF64005">
    <property type="entry name" value="Undecaprenyl diphosphate synthase"/>
    <property type="match status" value="1"/>
</dbReference>
<comment type="cofactor">
    <cofactor evidence="1">
        <name>Mg(2+)</name>
        <dbReference type="ChEBI" id="CHEBI:18420"/>
    </cofactor>
</comment>
<proteinExistence type="predicted"/>
<dbReference type="PROSITE" id="PS01066">
    <property type="entry name" value="UPP_SYNTHASE"/>
    <property type="match status" value="1"/>
</dbReference>
<dbReference type="AlphaFoldDB" id="A0A094R3Y8"/>
<dbReference type="Gene3D" id="3.40.1180.10">
    <property type="entry name" value="Decaprenyl diphosphate synthase-like"/>
    <property type="match status" value="1"/>
</dbReference>
<dbReference type="GO" id="GO:0016094">
    <property type="term" value="P:polyprenol biosynthetic process"/>
    <property type="evidence" value="ECO:0007669"/>
    <property type="project" value="TreeGrafter"/>
</dbReference>
<evidence type="ECO:0000256" key="1">
    <source>
        <dbReference type="ARBA" id="ARBA00001946"/>
    </source>
</evidence>